<dbReference type="EC" id="3.4.17.24" evidence="11"/>
<dbReference type="Gene3D" id="2.60.40.3120">
    <property type="match status" value="1"/>
</dbReference>
<evidence type="ECO:0000256" key="12">
    <source>
        <dbReference type="PROSITE-ProRule" id="PRU01379"/>
    </source>
</evidence>
<keyword evidence="8" id="KW-0862">Zinc</keyword>
<keyword evidence="14" id="KW-1185">Reference proteome</keyword>
<reference evidence="15" key="1">
    <citation type="submission" date="2025-08" db="UniProtKB">
        <authorList>
            <consortium name="RefSeq"/>
        </authorList>
    </citation>
    <scope>IDENTIFICATION</scope>
    <source>
        <tissue evidence="15">Whole body</tissue>
    </source>
</reference>
<evidence type="ECO:0000256" key="4">
    <source>
        <dbReference type="ARBA" id="ARBA00022490"/>
    </source>
</evidence>
<evidence type="ECO:0000259" key="13">
    <source>
        <dbReference type="PROSITE" id="PS52035"/>
    </source>
</evidence>
<dbReference type="Pfam" id="PF00246">
    <property type="entry name" value="Peptidase_M14"/>
    <property type="match status" value="1"/>
</dbReference>
<dbReference type="InterPro" id="IPR034286">
    <property type="entry name" value="M14_AGBL5-like"/>
</dbReference>
<keyword evidence="4" id="KW-0963">Cytoplasm</keyword>
<evidence type="ECO:0000313" key="14">
    <source>
        <dbReference type="Proteomes" id="UP000694924"/>
    </source>
</evidence>
<proteinExistence type="inferred from homology"/>
<evidence type="ECO:0000256" key="10">
    <source>
        <dbReference type="ARBA" id="ARBA00024524"/>
    </source>
</evidence>
<dbReference type="PROSITE" id="PS52035">
    <property type="entry name" value="PEPTIDASE_M14"/>
    <property type="match status" value="1"/>
</dbReference>
<evidence type="ECO:0000256" key="2">
    <source>
        <dbReference type="ARBA" id="ARBA00004496"/>
    </source>
</evidence>
<dbReference type="PANTHER" id="PTHR12756">
    <property type="entry name" value="CYTOSOLIC CARBOXYPEPTIDASE"/>
    <property type="match status" value="1"/>
</dbReference>
<dbReference type="Proteomes" id="UP000694924">
    <property type="component" value="Unplaced"/>
</dbReference>
<protein>
    <recommendedName>
        <fullName evidence="11">tubulin-glutamate carboxypeptidase</fullName>
        <ecNumber evidence="11">3.4.17.24</ecNumber>
    </recommendedName>
</protein>
<comment type="catalytic activity">
    <reaction evidence="10">
        <text>C-terminal L-alpha-aminoacyl-L-glutamyl-L-glutamyl-[tubulin] + H2O = C-terminal L-alpha-aminoacyl-L-glutamyl-[tubulin] + L-glutamate</text>
        <dbReference type="Rhea" id="RHEA:63792"/>
        <dbReference type="Rhea" id="RHEA-COMP:16435"/>
        <dbReference type="Rhea" id="RHEA-COMP:16436"/>
        <dbReference type="ChEBI" id="CHEBI:15377"/>
        <dbReference type="ChEBI" id="CHEBI:29985"/>
        <dbReference type="ChEBI" id="CHEBI:149555"/>
        <dbReference type="ChEBI" id="CHEBI:149556"/>
        <dbReference type="EC" id="3.4.17.24"/>
    </reaction>
    <physiologicalReaction direction="left-to-right" evidence="10">
        <dbReference type="Rhea" id="RHEA:63793"/>
    </physiologicalReaction>
</comment>
<organism evidence="14 15">
    <name type="scientific">Polistes dominula</name>
    <name type="common">European paper wasp</name>
    <name type="synonym">Vespa dominula</name>
    <dbReference type="NCBI Taxonomy" id="743375"/>
    <lineage>
        <taxon>Eukaryota</taxon>
        <taxon>Metazoa</taxon>
        <taxon>Ecdysozoa</taxon>
        <taxon>Arthropoda</taxon>
        <taxon>Hexapoda</taxon>
        <taxon>Insecta</taxon>
        <taxon>Pterygota</taxon>
        <taxon>Neoptera</taxon>
        <taxon>Endopterygota</taxon>
        <taxon>Hymenoptera</taxon>
        <taxon>Apocrita</taxon>
        <taxon>Aculeata</taxon>
        <taxon>Vespoidea</taxon>
        <taxon>Vespidae</taxon>
        <taxon>Polistinae</taxon>
        <taxon>Polistini</taxon>
        <taxon>Polistes</taxon>
    </lineage>
</organism>
<comment type="similarity">
    <text evidence="3 12">Belongs to the peptidase M14 family.</text>
</comment>
<dbReference type="CDD" id="cd06236">
    <property type="entry name" value="M14_AGBL5_like"/>
    <property type="match status" value="1"/>
</dbReference>
<feature type="active site" description="Proton donor/acceptor" evidence="12">
    <location>
        <position position="555"/>
    </location>
</feature>
<dbReference type="PANTHER" id="PTHR12756:SF12">
    <property type="entry name" value="CYTOSOLIC CARBOXYPEPTIDASE-LIKE PROTEIN 5"/>
    <property type="match status" value="1"/>
</dbReference>
<evidence type="ECO:0000256" key="11">
    <source>
        <dbReference type="ARBA" id="ARBA00026108"/>
    </source>
</evidence>
<dbReference type="SUPFAM" id="SSF53187">
    <property type="entry name" value="Zn-dependent exopeptidases"/>
    <property type="match status" value="1"/>
</dbReference>
<dbReference type="InterPro" id="IPR050821">
    <property type="entry name" value="Cytosolic_carboxypeptidase"/>
</dbReference>
<accession>A0ABM1HWA8</accession>
<dbReference type="Gene3D" id="3.40.630.10">
    <property type="entry name" value="Zn peptidases"/>
    <property type="match status" value="2"/>
</dbReference>
<sequence length="664" mass="76870">MAENINCGGFVFYNNFDSANLAKVELIRVPEIFNIAICENESRSCKSLSSDETSDYEFNLWTKYDCHGTEYQNNNRTWFYFGVKACSPGICVRFNIINLNKQVRMFSQGMCPVYKIIPGQLHWERIHDKPTYKVDQTSSDFTLSFTYYTPENQKAITYFAFTYPFSYTDLQNYLKKIDIKMAKRFITSTDDIYYHRECAIKSLEGRRLDVLTISSYHNILSVREDRLKNMFPEKYEERPFKFLDKKVVFISARVHPGETPSSFVLNGFLKFLLNQEDQIALHLRRMYVFKLIPMLNPDGVAKGHYRMDTKGVNLNRMYLSPSEHEHPTIYAARNLIRYYHNSYNVIEENLPLKVESACIKNQNNIRMKEIQQHLHTNVISNTPTRLIQRVKLLTLNERAKPESEANYECMFTTHSLDNTCCGEGQELSNNAHEYQDILKTKYYTDKAPFRISESNNFSKSSTESGLYLYIDLHGHASKKGVFMYGNHFTDPEETITCMLLPKLMSINNPNFHFTSCNFAERNMYLIDKRDGMSREGSGRVAVYKMTGLIRSYTLECNYNSGRLVNIVPARIRDGISKTINHLYVPPKYTPTVFEAVGAALGPSILDLTNNNPNSRLPNSQYRSLKGVRSYLKLTQMNSLSTSCNKSAYKRKSRHRSVNNHISGS</sequence>
<keyword evidence="6" id="KW-0479">Metal-binding</keyword>
<evidence type="ECO:0000313" key="15">
    <source>
        <dbReference type="RefSeq" id="XP_015172245.1"/>
    </source>
</evidence>
<evidence type="ECO:0000256" key="1">
    <source>
        <dbReference type="ARBA" id="ARBA00001947"/>
    </source>
</evidence>
<evidence type="ECO:0000256" key="8">
    <source>
        <dbReference type="ARBA" id="ARBA00022833"/>
    </source>
</evidence>
<dbReference type="RefSeq" id="XP_015172245.1">
    <property type="nucleotide sequence ID" value="XM_015316759.1"/>
</dbReference>
<name>A0ABM1HWA8_POLDO</name>
<keyword evidence="7" id="KW-0378">Hydrolase</keyword>
<dbReference type="InterPro" id="IPR000834">
    <property type="entry name" value="Peptidase_M14"/>
</dbReference>
<evidence type="ECO:0000256" key="9">
    <source>
        <dbReference type="ARBA" id="ARBA00023049"/>
    </source>
</evidence>
<keyword evidence="9" id="KW-0482">Metalloprotease</keyword>
<comment type="subcellular location">
    <subcellularLocation>
        <location evidence="2">Cytoplasm</location>
    </subcellularLocation>
</comment>
<comment type="cofactor">
    <cofactor evidence="1">
        <name>Zn(2+)</name>
        <dbReference type="ChEBI" id="CHEBI:29105"/>
    </cofactor>
</comment>
<gene>
    <name evidence="15" type="primary">LOC107064288</name>
</gene>
<feature type="domain" description="Peptidase M14" evidence="13">
    <location>
        <begin position="163"/>
        <end position="608"/>
    </location>
</feature>
<evidence type="ECO:0000256" key="3">
    <source>
        <dbReference type="ARBA" id="ARBA00005988"/>
    </source>
</evidence>
<evidence type="ECO:0000256" key="6">
    <source>
        <dbReference type="ARBA" id="ARBA00022723"/>
    </source>
</evidence>
<evidence type="ECO:0000256" key="7">
    <source>
        <dbReference type="ARBA" id="ARBA00022801"/>
    </source>
</evidence>
<dbReference type="GeneID" id="107064288"/>
<evidence type="ECO:0000256" key="5">
    <source>
        <dbReference type="ARBA" id="ARBA00022670"/>
    </source>
</evidence>
<keyword evidence="5" id="KW-0645">Protease</keyword>